<proteinExistence type="predicted"/>
<dbReference type="AlphaFoldDB" id="A0A4Y7KEQ2"/>
<name>A0A4Y7KEQ2_PAPSO</name>
<organism evidence="1 2">
    <name type="scientific">Papaver somniferum</name>
    <name type="common">Opium poppy</name>
    <dbReference type="NCBI Taxonomy" id="3469"/>
    <lineage>
        <taxon>Eukaryota</taxon>
        <taxon>Viridiplantae</taxon>
        <taxon>Streptophyta</taxon>
        <taxon>Embryophyta</taxon>
        <taxon>Tracheophyta</taxon>
        <taxon>Spermatophyta</taxon>
        <taxon>Magnoliopsida</taxon>
        <taxon>Ranunculales</taxon>
        <taxon>Papaveraceae</taxon>
        <taxon>Papaveroideae</taxon>
        <taxon>Papaver</taxon>
    </lineage>
</organism>
<dbReference type="Proteomes" id="UP000316621">
    <property type="component" value="Chromosome 7"/>
</dbReference>
<reference evidence="1 2" key="1">
    <citation type="journal article" date="2018" name="Science">
        <title>The opium poppy genome and morphinan production.</title>
        <authorList>
            <person name="Guo L."/>
            <person name="Winzer T."/>
            <person name="Yang X."/>
            <person name="Li Y."/>
            <person name="Ning Z."/>
            <person name="He Z."/>
            <person name="Teodor R."/>
            <person name="Lu Y."/>
            <person name="Bowser T.A."/>
            <person name="Graham I.A."/>
            <person name="Ye K."/>
        </authorList>
    </citation>
    <scope>NUCLEOTIDE SEQUENCE [LARGE SCALE GENOMIC DNA]</scope>
    <source>
        <strain evidence="2">cv. HN1</strain>
        <tissue evidence="1">Leaves</tissue>
    </source>
</reference>
<sequence length="56" mass="6432">MMECKVDKREKIYGQFLLGKPFGAFTECFSVGLAEINSKFKAAKFTLCKDWEGIYI</sequence>
<protein>
    <submittedName>
        <fullName evidence="1">Uncharacterized protein</fullName>
    </submittedName>
</protein>
<evidence type="ECO:0000313" key="2">
    <source>
        <dbReference type="Proteomes" id="UP000316621"/>
    </source>
</evidence>
<evidence type="ECO:0000313" key="1">
    <source>
        <dbReference type="EMBL" id="RZC70508.1"/>
    </source>
</evidence>
<dbReference type="EMBL" id="CM010721">
    <property type="protein sequence ID" value="RZC70508.1"/>
    <property type="molecule type" value="Genomic_DNA"/>
</dbReference>
<dbReference type="Gramene" id="RZC70508">
    <property type="protein sequence ID" value="RZC70508"/>
    <property type="gene ID" value="C5167_033630"/>
</dbReference>
<keyword evidence="2" id="KW-1185">Reference proteome</keyword>
<gene>
    <name evidence="1" type="ORF">C5167_033630</name>
</gene>
<accession>A0A4Y7KEQ2</accession>